<protein>
    <submittedName>
        <fullName evidence="6">ATP-dependent Lhr-like helicase</fullName>
    </submittedName>
</protein>
<evidence type="ECO:0000256" key="2">
    <source>
        <dbReference type="ARBA" id="ARBA00022839"/>
    </source>
</evidence>
<dbReference type="GO" id="GO:0004527">
    <property type="term" value="F:exonuclease activity"/>
    <property type="evidence" value="ECO:0007669"/>
    <property type="project" value="UniProtKB-KW"/>
</dbReference>
<dbReference type="SUPFAM" id="SSF53098">
    <property type="entry name" value="Ribonuclease H-like"/>
    <property type="match status" value="1"/>
</dbReference>
<sequence>MRLHLGVQRWLNATGWSSLRPVQAAAVGPVLAEDPDVIITAPTAGGKTEAAFLPICSRLAGSRDDGPVPAGVEVLYVSPLKALINDQYDRLGLLCRDLEIPVHRWHGDVPASAKARIRRSPAGIVVITPESLEALFVTAGPDVARILGGLRYVVVDELHAFLGTERGMQLQSLLHRAEEVLGRRVPRIALSATLASSQAAREFLRPGAGEQVQHIDTGQRGDVRLRVFGHQRRNPTTTGAEDEPSDLVAISERLFTGMRGRDHLVFANRRSDVERFADKLSRLSDEYRVPNEFFAHHGNLAKQEREFVEQRLKDDGLPTTAVCTSTLEMGVDIGSVDAVAQIGPPPGVASLRQRMGRSGRRGGVPRLMVHVGEDEISEQISPLDELRPRLVQTVAMIQLMGDRYLEAPDPAHPHLSTLIQQVLSVIAQRGGASASALFGTLCDRGPFRRVDQPMFVDLLRAMGAAELLQQGSDGLLLAGRVGDRMVNHYSFYTAFHTPEELRVVHGSRTLGTIAADHTIRVDGLLLFGGRRWRVVEVETDKKIVMVTPSSGARPPRFEGSGGPLVADEVRRRMRRIYLSDDVPGWIDAEAAGLLGEGRAAFARLGLAHTGFVSRGNETLVLPWRGDKIMNTLAVLMQTHGLAVAQDGVALTVDGVSAQSLQDLLAGLAASPAPDALELAAEVPGLELDKHDRYLPRELLVHSYAARFLDAPNTWQAVRDLGSTAATTPAPTQVPARGRATLGTTPFAVVDAETTGFDADGADRIVEIAVVRLAPDGSLLDSWCTLVNPGRSAGPTALHGLTSADLARAPAFDDVADDLLAKLGDAIVVAHNADFDHRFLHTELTRAGRPAPQWPVLCTRRLAYRLASATSRRLTDLCRSEGLHHEGAHSALADADATGRLLSVYLKRADAGGITTAADLGVAPLVLPTAPPAPSNPAEVHLRTTAPPDRRVLAGDASGDPRLDAFLDLLETVLADHVITADEERRLTDLATATGLTAAQVAACRHAANVARPERPMFRTAGIPRP</sequence>
<dbReference type="InterPro" id="IPR014001">
    <property type="entry name" value="Helicase_ATP-bd"/>
</dbReference>
<dbReference type="SUPFAM" id="SSF52540">
    <property type="entry name" value="P-loop containing nucleoside triphosphate hydrolases"/>
    <property type="match status" value="1"/>
</dbReference>
<dbReference type="InterPro" id="IPR012337">
    <property type="entry name" value="RNaseH-like_sf"/>
</dbReference>
<dbReference type="PANTHER" id="PTHR47962:SF5">
    <property type="entry name" value="ATP-DEPENDENT HELICASE LHR-RELATED"/>
    <property type="match status" value="1"/>
</dbReference>
<dbReference type="GO" id="GO:0004386">
    <property type="term" value="F:helicase activity"/>
    <property type="evidence" value="ECO:0007669"/>
    <property type="project" value="UniProtKB-KW"/>
</dbReference>
<keyword evidence="7" id="KW-1185">Reference proteome</keyword>
<dbReference type="FunFam" id="3.30.420.10:FF:000045">
    <property type="entry name" value="3'-5' exonuclease DinG"/>
    <property type="match status" value="1"/>
</dbReference>
<dbReference type="InterPro" id="IPR013520">
    <property type="entry name" value="Ribonucl_H"/>
</dbReference>
<dbReference type="InterPro" id="IPR036397">
    <property type="entry name" value="RNaseH_sf"/>
</dbReference>
<dbReference type="PROSITE" id="PS51192">
    <property type="entry name" value="HELICASE_ATP_BIND_1"/>
    <property type="match status" value="1"/>
</dbReference>
<dbReference type="RefSeq" id="WP_165922607.1">
    <property type="nucleotide sequence ID" value="NZ_SMFZ01000002.1"/>
</dbReference>
<dbReference type="GO" id="GO:0016887">
    <property type="term" value="F:ATP hydrolysis activity"/>
    <property type="evidence" value="ECO:0007669"/>
    <property type="project" value="TreeGrafter"/>
</dbReference>
<dbReference type="Proteomes" id="UP000295560">
    <property type="component" value="Unassembled WGS sequence"/>
</dbReference>
<dbReference type="Gene3D" id="3.40.50.300">
    <property type="entry name" value="P-loop containing nucleotide triphosphate hydrolases"/>
    <property type="match status" value="2"/>
</dbReference>
<dbReference type="InterPro" id="IPR027417">
    <property type="entry name" value="P-loop_NTPase"/>
</dbReference>
<dbReference type="Pfam" id="PF00929">
    <property type="entry name" value="RNase_T"/>
    <property type="match status" value="1"/>
</dbReference>
<keyword evidence="2" id="KW-0269">Exonuclease</keyword>
<keyword evidence="3" id="KW-0067">ATP-binding</keyword>
<dbReference type="InterPro" id="IPR011545">
    <property type="entry name" value="DEAD/DEAH_box_helicase_dom"/>
</dbReference>
<evidence type="ECO:0000313" key="6">
    <source>
        <dbReference type="EMBL" id="TCK22776.1"/>
    </source>
</evidence>
<dbReference type="InterPro" id="IPR052511">
    <property type="entry name" value="ATP-dep_Helicase"/>
</dbReference>
<dbReference type="InterPro" id="IPR001650">
    <property type="entry name" value="Helicase_C-like"/>
</dbReference>
<dbReference type="Pfam" id="PF00271">
    <property type="entry name" value="Helicase_C"/>
    <property type="match status" value="1"/>
</dbReference>
<dbReference type="Gene3D" id="3.30.420.10">
    <property type="entry name" value="Ribonuclease H-like superfamily/Ribonuclease H"/>
    <property type="match status" value="1"/>
</dbReference>
<gene>
    <name evidence="6" type="ORF">EV378_6785</name>
</gene>
<dbReference type="PANTHER" id="PTHR47962">
    <property type="entry name" value="ATP-DEPENDENT HELICASE LHR-RELATED-RELATED"/>
    <property type="match status" value="1"/>
</dbReference>
<dbReference type="EMBL" id="SMFZ01000002">
    <property type="protein sequence ID" value="TCK22776.1"/>
    <property type="molecule type" value="Genomic_DNA"/>
</dbReference>
<feature type="domain" description="Helicase C-terminal" evidence="5">
    <location>
        <begin position="242"/>
        <end position="401"/>
    </location>
</feature>
<name>A0A4V2PI11_PSEEN</name>
<dbReference type="Pfam" id="PF00270">
    <property type="entry name" value="DEAD"/>
    <property type="match status" value="1"/>
</dbReference>
<keyword evidence="6" id="KW-0347">Helicase</keyword>
<keyword evidence="1" id="KW-0547">Nucleotide-binding</keyword>
<dbReference type="SMART" id="SM00487">
    <property type="entry name" value="DEXDc"/>
    <property type="match status" value="1"/>
</dbReference>
<evidence type="ECO:0000256" key="3">
    <source>
        <dbReference type="ARBA" id="ARBA00022840"/>
    </source>
</evidence>
<proteinExistence type="predicted"/>
<reference evidence="6 7" key="1">
    <citation type="submission" date="2019-03" db="EMBL/GenBank/DDBJ databases">
        <title>Sequencing the genomes of 1000 actinobacteria strains.</title>
        <authorList>
            <person name="Klenk H.-P."/>
        </authorList>
    </citation>
    <scope>NUCLEOTIDE SEQUENCE [LARGE SCALE GENOMIC DNA]</scope>
    <source>
        <strain evidence="6 7">DSM 44969</strain>
    </source>
</reference>
<dbReference type="GO" id="GO:0005524">
    <property type="term" value="F:ATP binding"/>
    <property type="evidence" value="ECO:0007669"/>
    <property type="project" value="UniProtKB-KW"/>
</dbReference>
<dbReference type="SMART" id="SM00479">
    <property type="entry name" value="EXOIII"/>
    <property type="match status" value="1"/>
</dbReference>
<dbReference type="SMART" id="SM00490">
    <property type="entry name" value="HELICc"/>
    <property type="match status" value="1"/>
</dbReference>
<accession>A0A4V2PI11</accession>
<keyword evidence="2" id="KW-0378">Hydrolase</keyword>
<feature type="domain" description="Helicase ATP-binding" evidence="4">
    <location>
        <begin position="28"/>
        <end position="212"/>
    </location>
</feature>
<dbReference type="PROSITE" id="PS51194">
    <property type="entry name" value="HELICASE_CTER"/>
    <property type="match status" value="1"/>
</dbReference>
<dbReference type="AlphaFoldDB" id="A0A4V2PI11"/>
<evidence type="ECO:0000256" key="1">
    <source>
        <dbReference type="ARBA" id="ARBA00022741"/>
    </source>
</evidence>
<evidence type="ECO:0000313" key="7">
    <source>
        <dbReference type="Proteomes" id="UP000295560"/>
    </source>
</evidence>
<evidence type="ECO:0000259" key="5">
    <source>
        <dbReference type="PROSITE" id="PS51194"/>
    </source>
</evidence>
<keyword evidence="2" id="KW-0540">Nuclease</keyword>
<organism evidence="6 7">
    <name type="scientific">Pseudonocardia endophytica</name>
    <dbReference type="NCBI Taxonomy" id="401976"/>
    <lineage>
        <taxon>Bacteria</taxon>
        <taxon>Bacillati</taxon>
        <taxon>Actinomycetota</taxon>
        <taxon>Actinomycetes</taxon>
        <taxon>Pseudonocardiales</taxon>
        <taxon>Pseudonocardiaceae</taxon>
        <taxon>Pseudonocardia</taxon>
    </lineage>
</organism>
<comment type="caution">
    <text evidence="6">The sequence shown here is derived from an EMBL/GenBank/DDBJ whole genome shotgun (WGS) entry which is preliminary data.</text>
</comment>
<dbReference type="GO" id="GO:0003677">
    <property type="term" value="F:DNA binding"/>
    <property type="evidence" value="ECO:0007669"/>
    <property type="project" value="TreeGrafter"/>
</dbReference>
<evidence type="ECO:0000259" key="4">
    <source>
        <dbReference type="PROSITE" id="PS51192"/>
    </source>
</evidence>
<dbReference type="CDD" id="cd06127">
    <property type="entry name" value="DEDDh"/>
    <property type="match status" value="1"/>
</dbReference>